<evidence type="ECO:0000256" key="17">
    <source>
        <dbReference type="ARBA" id="ARBA00023136"/>
    </source>
</evidence>
<comment type="similarity">
    <text evidence="8 30">Belongs to the cytochrome P450 family.</text>
</comment>
<dbReference type="GO" id="GO:0120319">
    <property type="term" value="F:long-chain fatty acid omega-1 hydroxylase activity"/>
    <property type="evidence" value="ECO:0007669"/>
    <property type="project" value="Ensembl"/>
</dbReference>
<dbReference type="PRINTS" id="PR00463">
    <property type="entry name" value="EP450I"/>
</dbReference>
<evidence type="ECO:0000256" key="31">
    <source>
        <dbReference type="RuleBase" id="RU368045"/>
    </source>
</evidence>
<evidence type="ECO:0000256" key="30">
    <source>
        <dbReference type="RuleBase" id="RU000461"/>
    </source>
</evidence>
<dbReference type="GO" id="GO:0006805">
    <property type="term" value="P:xenobiotic metabolic process"/>
    <property type="evidence" value="ECO:0007669"/>
    <property type="project" value="Ensembl"/>
</dbReference>
<comment type="catalytic activity">
    <reaction evidence="4">
        <text>(5S)-hydroperoxy-(6E,8Z,11Z,14Z)-eicosatetraenoate = 5-oxo-(6E,8Z,11Z,14Z)-eicosatetraenoate + H2O</text>
        <dbReference type="Rhea" id="RHEA:48632"/>
        <dbReference type="ChEBI" id="CHEBI:15377"/>
        <dbReference type="ChEBI" id="CHEBI:57450"/>
        <dbReference type="ChEBI" id="CHEBI:65342"/>
    </reaction>
    <physiologicalReaction direction="left-to-right" evidence="4">
        <dbReference type="Rhea" id="RHEA:48633"/>
    </physiologicalReaction>
</comment>
<comment type="catalytic activity">
    <reaction evidence="26">
        <text>(5Z,8Z,11Z,14Z)-eicosatetraenoate + reduced [NADPH--hemoprotein reductase] + O2 = 19-hydroxy-(5Z,8Z,11Z,14Z)-eicosatetraenoate + oxidized [NADPH--hemoprotein reductase] + H2O + H(+)</text>
        <dbReference type="Rhea" id="RHEA:39759"/>
        <dbReference type="Rhea" id="RHEA-COMP:11964"/>
        <dbReference type="Rhea" id="RHEA-COMP:11965"/>
        <dbReference type="ChEBI" id="CHEBI:15377"/>
        <dbReference type="ChEBI" id="CHEBI:15378"/>
        <dbReference type="ChEBI" id="CHEBI:15379"/>
        <dbReference type="ChEBI" id="CHEBI:32395"/>
        <dbReference type="ChEBI" id="CHEBI:57618"/>
        <dbReference type="ChEBI" id="CHEBI:58210"/>
        <dbReference type="ChEBI" id="CHEBI:76627"/>
    </reaction>
    <physiologicalReaction direction="left-to-right" evidence="26">
        <dbReference type="Rhea" id="RHEA:39760"/>
    </physiologicalReaction>
</comment>
<dbReference type="PRINTS" id="PR00385">
    <property type="entry name" value="P450"/>
</dbReference>
<evidence type="ECO:0000256" key="11">
    <source>
        <dbReference type="ARBA" id="ARBA00022824"/>
    </source>
</evidence>
<evidence type="ECO:0000256" key="3">
    <source>
        <dbReference type="ARBA" id="ARBA00001395"/>
    </source>
</evidence>
<comment type="catalytic activity">
    <reaction evidence="3">
        <text>(12S)-hydroperoxy-(5Z,8Z,10E,14Z)-eicosatetraenoate = 12-oxo-(5Z,8Z,10E,14Z)-eicosatetraenoate + H2O</text>
        <dbReference type="Rhea" id="RHEA:37947"/>
        <dbReference type="ChEBI" id="CHEBI:15377"/>
        <dbReference type="ChEBI" id="CHEBI:57444"/>
        <dbReference type="ChEBI" id="CHEBI:75231"/>
        <dbReference type="EC" id="4.2.1.152"/>
    </reaction>
    <physiologicalReaction direction="left-to-right" evidence="3">
        <dbReference type="Rhea" id="RHEA:37948"/>
    </physiologicalReaction>
</comment>
<dbReference type="UniPathway" id="UPA00912"/>
<comment type="catalytic activity">
    <reaction evidence="1">
        <text>(13S)-hydroperoxy-(9Z,11E)-octadecadienoate = 13-oxo-(9Z,11E)-octadecadienoate + H2O</text>
        <dbReference type="Rhea" id="RHEA:48716"/>
        <dbReference type="ChEBI" id="CHEBI:15377"/>
        <dbReference type="ChEBI" id="CHEBI:57466"/>
        <dbReference type="ChEBI" id="CHEBI:90781"/>
    </reaction>
    <physiologicalReaction direction="left-to-right" evidence="1">
        <dbReference type="Rhea" id="RHEA:48717"/>
    </physiologicalReaction>
</comment>
<evidence type="ECO:0000256" key="6">
    <source>
        <dbReference type="ARBA" id="ARBA00004891"/>
    </source>
</evidence>
<dbReference type="GO" id="GO:0005789">
    <property type="term" value="C:endoplasmic reticulum membrane"/>
    <property type="evidence" value="ECO:0007669"/>
    <property type="project" value="UniProtKB-SubCell"/>
</dbReference>
<evidence type="ECO:0000256" key="2">
    <source>
        <dbReference type="ARBA" id="ARBA00001143"/>
    </source>
</evidence>
<comment type="catalytic activity">
    <reaction evidence="28">
        <text>(5Z,8Z,11Z,14Z)-eicosatetraenoate + reduced [NADPH--hemoprotein reductase] + O2 = (14R,15S)-epoxy-(5Z,8Z,11Z)-eicosatrienoate + oxidized [NADPH--hemoprotein reductase] + H2O + H(+)</text>
        <dbReference type="Rhea" id="RHEA:49860"/>
        <dbReference type="Rhea" id="RHEA-COMP:11964"/>
        <dbReference type="Rhea" id="RHEA-COMP:11965"/>
        <dbReference type="ChEBI" id="CHEBI:15377"/>
        <dbReference type="ChEBI" id="CHEBI:15378"/>
        <dbReference type="ChEBI" id="CHEBI:15379"/>
        <dbReference type="ChEBI" id="CHEBI:32395"/>
        <dbReference type="ChEBI" id="CHEBI:57618"/>
        <dbReference type="ChEBI" id="CHEBI:58210"/>
        <dbReference type="ChEBI" id="CHEBI:131965"/>
    </reaction>
    <physiologicalReaction direction="left-to-right" evidence="28">
        <dbReference type="Rhea" id="RHEA:49861"/>
    </physiologicalReaction>
</comment>
<comment type="subcellular location">
    <subcellularLocation>
        <location evidence="31">Endoplasmic reticulum membrane</location>
        <topology evidence="31">Peripheral membrane protein</topology>
    </subcellularLocation>
    <subcellularLocation>
        <location evidence="31">Microsome membrane</location>
        <topology evidence="31">Peripheral membrane protein</topology>
    </subcellularLocation>
</comment>
<dbReference type="GO" id="GO:0005506">
    <property type="term" value="F:iron ion binding"/>
    <property type="evidence" value="ECO:0007669"/>
    <property type="project" value="UniProtKB-UniRule"/>
</dbReference>
<dbReference type="GO" id="GO:0102033">
    <property type="term" value="F:long-chain fatty acid omega-hydroxylase activity"/>
    <property type="evidence" value="ECO:0007669"/>
    <property type="project" value="Ensembl"/>
</dbReference>
<evidence type="ECO:0000256" key="12">
    <source>
        <dbReference type="ARBA" id="ARBA00022848"/>
    </source>
</evidence>
<dbReference type="GO" id="GO:0008210">
    <property type="term" value="P:estrogen metabolic process"/>
    <property type="evidence" value="ECO:0007669"/>
    <property type="project" value="Ensembl"/>
</dbReference>
<keyword evidence="32" id="KW-0812">Transmembrane</keyword>
<dbReference type="GO" id="GO:0002933">
    <property type="term" value="P:lipid hydroxylation"/>
    <property type="evidence" value="ECO:0007669"/>
    <property type="project" value="Ensembl"/>
</dbReference>
<accession>A0A8C6QZU0</accession>
<dbReference type="Proteomes" id="UP000694381">
    <property type="component" value="Unassembled WGS sequence"/>
</dbReference>
<dbReference type="GO" id="GO:0042446">
    <property type="term" value="P:hormone biosynthetic process"/>
    <property type="evidence" value="ECO:0007669"/>
    <property type="project" value="TreeGrafter"/>
</dbReference>
<comment type="catalytic activity">
    <reaction evidence="24">
        <text>(5Z,8Z,11Z,14Z,17Z)-eicosapentaenoate + reduced [NADPH--hemoprotein reductase] + O2 = (17R,18S)-epoxy-(5Z,8Z,11Z,14Z)-eicosatetraenoate + oxidized [NADPH--hemoprotein reductase] + H2O + H(+)</text>
        <dbReference type="Rhea" id="RHEA:39779"/>
        <dbReference type="Rhea" id="RHEA-COMP:11964"/>
        <dbReference type="Rhea" id="RHEA-COMP:11965"/>
        <dbReference type="ChEBI" id="CHEBI:15377"/>
        <dbReference type="ChEBI" id="CHEBI:15378"/>
        <dbReference type="ChEBI" id="CHEBI:15379"/>
        <dbReference type="ChEBI" id="CHEBI:57618"/>
        <dbReference type="ChEBI" id="CHEBI:58210"/>
        <dbReference type="ChEBI" id="CHEBI:58562"/>
        <dbReference type="ChEBI" id="CHEBI:76634"/>
    </reaction>
    <physiologicalReaction direction="left-to-right" evidence="24">
        <dbReference type="Rhea" id="RHEA:39780"/>
    </physiologicalReaction>
</comment>
<dbReference type="Gene3D" id="1.10.630.10">
    <property type="entry name" value="Cytochrome P450"/>
    <property type="match status" value="1"/>
</dbReference>
<dbReference type="CDD" id="cd20676">
    <property type="entry name" value="CYP1A"/>
    <property type="match status" value="1"/>
</dbReference>
<dbReference type="InterPro" id="IPR002401">
    <property type="entry name" value="Cyt_P450_E_grp-I"/>
</dbReference>
<dbReference type="OMA" id="DPRAYWQ"/>
<dbReference type="GO" id="GO:0018958">
    <property type="term" value="P:phenol-containing compound metabolic process"/>
    <property type="evidence" value="ECO:0007669"/>
    <property type="project" value="Ensembl"/>
</dbReference>
<evidence type="ECO:0000256" key="22">
    <source>
        <dbReference type="ARBA" id="ARBA00048214"/>
    </source>
</evidence>
<dbReference type="GO" id="GO:0004508">
    <property type="term" value="F:steroid 17-alpha-monooxygenase activity"/>
    <property type="evidence" value="ECO:0007669"/>
    <property type="project" value="TreeGrafter"/>
</dbReference>
<comment type="catalytic activity">
    <reaction evidence="21">
        <text>all-trans-retinal + reduced [NADPH--hemoprotein reductase] + O2 = all-trans-retinoate + oxidized [NADPH--hemoprotein reductase] + H2O + 2 H(+)</text>
        <dbReference type="Rhea" id="RHEA:42088"/>
        <dbReference type="Rhea" id="RHEA-COMP:11964"/>
        <dbReference type="Rhea" id="RHEA-COMP:11965"/>
        <dbReference type="ChEBI" id="CHEBI:15377"/>
        <dbReference type="ChEBI" id="CHEBI:15378"/>
        <dbReference type="ChEBI" id="CHEBI:15379"/>
        <dbReference type="ChEBI" id="CHEBI:17898"/>
        <dbReference type="ChEBI" id="CHEBI:35291"/>
        <dbReference type="ChEBI" id="CHEBI:57618"/>
        <dbReference type="ChEBI" id="CHEBI:58210"/>
    </reaction>
    <physiologicalReaction direction="left-to-right" evidence="21">
        <dbReference type="Rhea" id="RHEA:42089"/>
    </physiologicalReaction>
</comment>
<dbReference type="GeneTree" id="ENSGT00950000183037"/>
<evidence type="ECO:0000256" key="15">
    <source>
        <dbReference type="ARBA" id="ARBA00023033"/>
    </source>
</evidence>
<comment type="function">
    <text evidence="31">Cytochromes P450 are a group of heme-thiolate monooxygenases. They oxidize a variety of structurally unrelated compounds, including steroids, fatty acids, and xenobiotics.</text>
</comment>
<evidence type="ECO:0000256" key="18">
    <source>
        <dbReference type="ARBA" id="ARBA00023239"/>
    </source>
</evidence>
<name>A0A8C6QZU0_NANGA</name>
<dbReference type="GO" id="GO:0042572">
    <property type="term" value="P:retinol metabolic process"/>
    <property type="evidence" value="ECO:0007669"/>
    <property type="project" value="UniProtKB-UniPathway"/>
</dbReference>
<comment type="catalytic activity">
    <reaction evidence="22">
        <text>17beta-estradiol + reduced [NADPH--hemoprotein reductase] + O2 = 4-hydroxy-17beta-estradiol + oxidized [NADPH--hemoprotein reductase] + H2O + H(+)</text>
        <dbReference type="Rhea" id="RHEA:47280"/>
        <dbReference type="Rhea" id="RHEA-COMP:11964"/>
        <dbReference type="Rhea" id="RHEA-COMP:11965"/>
        <dbReference type="ChEBI" id="CHEBI:15377"/>
        <dbReference type="ChEBI" id="CHEBI:15378"/>
        <dbReference type="ChEBI" id="CHEBI:15379"/>
        <dbReference type="ChEBI" id="CHEBI:16469"/>
        <dbReference type="ChEBI" id="CHEBI:57618"/>
        <dbReference type="ChEBI" id="CHEBI:58210"/>
        <dbReference type="ChEBI" id="CHEBI:62845"/>
    </reaction>
    <physiologicalReaction direction="left-to-right" evidence="22">
        <dbReference type="Rhea" id="RHEA:47281"/>
    </physiologicalReaction>
</comment>
<evidence type="ECO:0000256" key="9">
    <source>
        <dbReference type="ARBA" id="ARBA00022617"/>
    </source>
</evidence>
<dbReference type="PANTHER" id="PTHR24289:SF21">
    <property type="entry name" value="CYTOCHROME P450 1A"/>
    <property type="match status" value="1"/>
</dbReference>
<dbReference type="GO" id="GO:0001676">
    <property type="term" value="P:long-chain fatty acid metabolic process"/>
    <property type="evidence" value="ECO:0007669"/>
    <property type="project" value="Ensembl"/>
</dbReference>
<comment type="catalytic activity">
    <reaction evidence="25">
        <text>(4Z,7Z,10Z,13Z,16Z,19Z)-docosahexaenoate + reduced [NADPH--hemoprotein reductase] + O2 = (19R,20S)-epoxy-(4Z,7Z,10Z,13Z,16Z)-docosapentaenoate + oxidized [NADPH--hemoprotein reductase] + H2O + H(+)</text>
        <dbReference type="Rhea" id="RHEA:52120"/>
        <dbReference type="Rhea" id="RHEA-COMP:11964"/>
        <dbReference type="Rhea" id="RHEA-COMP:11965"/>
        <dbReference type="ChEBI" id="CHEBI:15377"/>
        <dbReference type="ChEBI" id="CHEBI:15378"/>
        <dbReference type="ChEBI" id="CHEBI:15379"/>
        <dbReference type="ChEBI" id="CHEBI:57618"/>
        <dbReference type="ChEBI" id="CHEBI:58210"/>
        <dbReference type="ChEBI" id="CHEBI:77016"/>
        <dbReference type="ChEBI" id="CHEBI:136410"/>
    </reaction>
    <physiologicalReaction direction="left-to-right" evidence="25">
        <dbReference type="Rhea" id="RHEA:52121"/>
    </physiologicalReaction>
</comment>
<dbReference type="GO" id="GO:0101020">
    <property type="term" value="F:estrogen 16-alpha-hydroxylase activity"/>
    <property type="evidence" value="ECO:0007669"/>
    <property type="project" value="Ensembl"/>
</dbReference>
<comment type="cofactor">
    <cofactor evidence="5 29 31">
        <name>heme</name>
        <dbReference type="ChEBI" id="CHEBI:30413"/>
    </cofactor>
</comment>
<dbReference type="GO" id="GO:0008391">
    <property type="term" value="F:arachidonate monooxygenase activity"/>
    <property type="evidence" value="ECO:0007669"/>
    <property type="project" value="Ensembl"/>
</dbReference>
<keyword evidence="14 29" id="KW-0408">Iron</keyword>
<evidence type="ECO:0000256" key="14">
    <source>
        <dbReference type="ARBA" id="ARBA00023004"/>
    </source>
</evidence>
<dbReference type="GO" id="GO:0009404">
    <property type="term" value="P:toxin metabolic process"/>
    <property type="evidence" value="ECO:0007669"/>
    <property type="project" value="Ensembl"/>
</dbReference>
<evidence type="ECO:0000256" key="10">
    <source>
        <dbReference type="ARBA" id="ARBA00022723"/>
    </source>
</evidence>
<keyword evidence="9 29" id="KW-0349">Heme</keyword>
<dbReference type="GO" id="GO:0050665">
    <property type="term" value="P:hydrogen peroxide biosynthetic process"/>
    <property type="evidence" value="ECO:0007669"/>
    <property type="project" value="Ensembl"/>
</dbReference>
<dbReference type="SUPFAM" id="SSF48264">
    <property type="entry name" value="Cytochrome P450"/>
    <property type="match status" value="1"/>
</dbReference>
<reference evidence="33" key="1">
    <citation type="submission" date="2025-08" db="UniProtKB">
        <authorList>
            <consortium name="Ensembl"/>
        </authorList>
    </citation>
    <scope>IDENTIFICATION</scope>
</reference>
<keyword evidence="18" id="KW-0456">Lyase</keyword>
<dbReference type="GO" id="GO:0009636">
    <property type="term" value="P:response to toxic substance"/>
    <property type="evidence" value="ECO:0007669"/>
    <property type="project" value="Ensembl"/>
</dbReference>
<comment type="pathway">
    <text evidence="7">Lipid metabolism.</text>
</comment>
<dbReference type="GO" id="GO:0070576">
    <property type="term" value="F:vitamin D 24-hydroxylase activity"/>
    <property type="evidence" value="ECO:0007669"/>
    <property type="project" value="Ensembl"/>
</dbReference>
<evidence type="ECO:0000256" key="16">
    <source>
        <dbReference type="ARBA" id="ARBA00023098"/>
    </source>
</evidence>
<evidence type="ECO:0000256" key="32">
    <source>
        <dbReference type="SAM" id="Phobius"/>
    </source>
</evidence>
<keyword evidence="13 30" id="KW-0560">Oxidoreductase</keyword>
<reference evidence="33" key="2">
    <citation type="submission" date="2025-09" db="UniProtKB">
        <authorList>
            <consortium name="Ensembl"/>
        </authorList>
    </citation>
    <scope>IDENTIFICATION</scope>
</reference>
<evidence type="ECO:0000256" key="8">
    <source>
        <dbReference type="ARBA" id="ARBA00010617"/>
    </source>
</evidence>
<keyword evidence="12 31" id="KW-0492">Microsome</keyword>
<dbReference type="InterPro" id="IPR036396">
    <property type="entry name" value="Cyt_P450_sf"/>
</dbReference>
<evidence type="ECO:0000256" key="7">
    <source>
        <dbReference type="ARBA" id="ARBA00005189"/>
    </source>
</evidence>
<organism evidence="33 34">
    <name type="scientific">Nannospalax galili</name>
    <name type="common">Northern Israeli blind subterranean mole rat</name>
    <name type="synonym">Spalax galili</name>
    <dbReference type="NCBI Taxonomy" id="1026970"/>
    <lineage>
        <taxon>Eukaryota</taxon>
        <taxon>Metazoa</taxon>
        <taxon>Chordata</taxon>
        <taxon>Craniata</taxon>
        <taxon>Vertebrata</taxon>
        <taxon>Euteleostomi</taxon>
        <taxon>Mammalia</taxon>
        <taxon>Eutheria</taxon>
        <taxon>Euarchontoglires</taxon>
        <taxon>Glires</taxon>
        <taxon>Rodentia</taxon>
        <taxon>Myomorpha</taxon>
        <taxon>Muroidea</taxon>
        <taxon>Spalacidae</taxon>
        <taxon>Spalacinae</taxon>
        <taxon>Nannospalax</taxon>
    </lineage>
</organism>
<keyword evidence="34" id="KW-1185">Reference proteome</keyword>
<dbReference type="InterPro" id="IPR001128">
    <property type="entry name" value="Cyt_P450"/>
</dbReference>
<dbReference type="GO" id="GO:0042359">
    <property type="term" value="P:vitamin D metabolic process"/>
    <property type="evidence" value="ECO:0007669"/>
    <property type="project" value="Ensembl"/>
</dbReference>
<evidence type="ECO:0000256" key="28">
    <source>
        <dbReference type="ARBA" id="ARBA00049384"/>
    </source>
</evidence>
<dbReference type="InterPro" id="IPR017972">
    <property type="entry name" value="Cyt_P450_CS"/>
</dbReference>
<keyword evidence="15 30" id="KW-0503">Monooxygenase</keyword>
<keyword evidence="17 32" id="KW-0472">Membrane</keyword>
<proteinExistence type="inferred from homology"/>
<dbReference type="Pfam" id="PF00067">
    <property type="entry name" value="p450"/>
    <property type="match status" value="1"/>
</dbReference>
<feature type="transmembrane region" description="Helical" evidence="32">
    <location>
        <begin position="6"/>
        <end position="30"/>
    </location>
</feature>
<evidence type="ECO:0000256" key="1">
    <source>
        <dbReference type="ARBA" id="ARBA00000408"/>
    </source>
</evidence>
<evidence type="ECO:0000256" key="24">
    <source>
        <dbReference type="ARBA" id="ARBA00048519"/>
    </source>
</evidence>
<comment type="catalytic activity">
    <reaction evidence="20">
        <text>estrone + reduced [NADPH--hemoprotein reductase] + O2 = 2-hydroxyestrone + oxidized [NADPH--hemoprotein reductase] + H2O + H(+)</text>
        <dbReference type="Rhea" id="RHEA:47208"/>
        <dbReference type="Rhea" id="RHEA-COMP:11964"/>
        <dbReference type="Rhea" id="RHEA-COMP:11965"/>
        <dbReference type="ChEBI" id="CHEBI:1156"/>
        <dbReference type="ChEBI" id="CHEBI:15377"/>
        <dbReference type="ChEBI" id="CHEBI:15378"/>
        <dbReference type="ChEBI" id="CHEBI:15379"/>
        <dbReference type="ChEBI" id="CHEBI:17263"/>
        <dbReference type="ChEBI" id="CHEBI:57618"/>
        <dbReference type="ChEBI" id="CHEBI:58210"/>
    </reaction>
    <physiologicalReaction direction="left-to-right" evidence="20">
        <dbReference type="Rhea" id="RHEA:47209"/>
    </physiologicalReaction>
</comment>
<evidence type="ECO:0000256" key="27">
    <source>
        <dbReference type="ARBA" id="ARBA00049225"/>
    </source>
</evidence>
<keyword evidence="32" id="KW-1133">Transmembrane helix</keyword>
<evidence type="ECO:0000313" key="34">
    <source>
        <dbReference type="Proteomes" id="UP000694381"/>
    </source>
</evidence>
<keyword evidence="16" id="KW-0443">Lipid metabolism</keyword>
<evidence type="ECO:0000256" key="13">
    <source>
        <dbReference type="ARBA" id="ARBA00023002"/>
    </source>
</evidence>
<sequence length="523" mass="59275">MSSLYGLPVSISATELLLATVIFCIVFWVIRASRSQVPRGLKSPPGPWGLPLIGHILTLGKRPHFTLARLSQRYGDVLQIRIGSIPVVVLSGMDTIRQALVKQGDDFKGRPDFYSFTFISNGQSIAFSPDSGPVWAARRCLAQNALKNFSTASDPTSTSSCYLEEHVSKEAEYLISKFQKLMAEVGHFDPYRYLVVSVANVICAMCFGQRYDHDNQELVSLVNLSNEFGEVTGSGYPADFIPVLRYLPNSGLDVFKDLNKKFYSFMQKLIKEHYRTFEKGHIRDITDSLIEHCQDRKLDENANVQLSDEKVITIVLDIFGAGFDTVTTAISWSLMYLVTNPQIQRKIQEELDTVIGRERRPRLSDRPQLPYLEAFILETFRHASFVPFTIPHSTTRDTSLNGFYIPKGRCVFVNQWQINHDQELWGDPSEFRPERFLTPSGTLDKVLSEKVILFGLGKRKCIGETIGRLEVFLFLAILLQQVEFSVSPGEKVDMTPIYGLTVKHARCEHFQVQMRSSRTHEPA</sequence>
<dbReference type="GO" id="GO:0042448">
    <property type="term" value="P:progesterone metabolic process"/>
    <property type="evidence" value="ECO:0007669"/>
    <property type="project" value="TreeGrafter"/>
</dbReference>
<keyword evidence="11 31" id="KW-0256">Endoplasmic reticulum</keyword>
<evidence type="ECO:0000256" key="19">
    <source>
        <dbReference type="ARBA" id="ARBA00047357"/>
    </source>
</evidence>
<evidence type="ECO:0000256" key="4">
    <source>
        <dbReference type="ARBA" id="ARBA00001867"/>
    </source>
</evidence>
<evidence type="ECO:0000256" key="25">
    <source>
        <dbReference type="ARBA" id="ARBA00049064"/>
    </source>
</evidence>
<evidence type="ECO:0000256" key="23">
    <source>
        <dbReference type="ARBA" id="ARBA00048474"/>
    </source>
</evidence>
<dbReference type="GO" id="GO:0106256">
    <property type="term" value="F:hydroperoxy icosatetraenoate dehydratase activity"/>
    <property type="evidence" value="ECO:0007669"/>
    <property type="project" value="UniProtKB-EC"/>
</dbReference>
<dbReference type="AlphaFoldDB" id="A0A8C6QZU0"/>
<dbReference type="PROSITE" id="PS00086">
    <property type="entry name" value="CYTOCHROME_P450"/>
    <property type="match status" value="1"/>
</dbReference>
<comment type="pathway">
    <text evidence="6">Cofactor metabolism; retinol metabolism.</text>
</comment>
<feature type="binding site" description="axial binding residue" evidence="29">
    <location>
        <position position="461"/>
    </location>
    <ligand>
        <name>heme</name>
        <dbReference type="ChEBI" id="CHEBI:30413"/>
    </ligand>
    <ligandPart>
        <name>Fe</name>
        <dbReference type="ChEBI" id="CHEBI:18248"/>
    </ligandPart>
</feature>
<protein>
    <recommendedName>
        <fullName evidence="31">Cytochrome P450 1A</fullName>
        <ecNumber evidence="31">1.14.14.1</ecNumber>
    </recommendedName>
</protein>
<dbReference type="EC" id="1.14.14.1" evidence="31"/>
<evidence type="ECO:0000256" key="29">
    <source>
        <dbReference type="PIRSR" id="PIRSR602401-1"/>
    </source>
</evidence>
<comment type="catalytic activity">
    <reaction evidence="27">
        <text>all-trans-retinol + reduced [NADPH--hemoprotein reductase] + O2 = all-trans-retinal + oxidized [NADPH--hemoprotein reductase] + 2 H2O + H(+)</text>
        <dbReference type="Rhea" id="RHEA:42092"/>
        <dbReference type="Rhea" id="RHEA-COMP:11964"/>
        <dbReference type="Rhea" id="RHEA-COMP:11965"/>
        <dbReference type="ChEBI" id="CHEBI:15377"/>
        <dbReference type="ChEBI" id="CHEBI:15378"/>
        <dbReference type="ChEBI" id="CHEBI:15379"/>
        <dbReference type="ChEBI" id="CHEBI:17336"/>
        <dbReference type="ChEBI" id="CHEBI:17898"/>
        <dbReference type="ChEBI" id="CHEBI:57618"/>
        <dbReference type="ChEBI" id="CHEBI:58210"/>
    </reaction>
    <physiologicalReaction direction="left-to-right" evidence="27">
        <dbReference type="Rhea" id="RHEA:42093"/>
    </physiologicalReaction>
</comment>
<dbReference type="FunFam" id="1.10.630.10:FF:000002">
    <property type="entry name" value="Cytochrome P450 1A1"/>
    <property type="match status" value="1"/>
</dbReference>
<dbReference type="PRINTS" id="PR01683">
    <property type="entry name" value="EP450ICYP1A"/>
</dbReference>
<evidence type="ECO:0000256" key="20">
    <source>
        <dbReference type="ARBA" id="ARBA00047620"/>
    </source>
</evidence>
<evidence type="ECO:0000256" key="26">
    <source>
        <dbReference type="ARBA" id="ARBA00049206"/>
    </source>
</evidence>
<gene>
    <name evidence="33" type="primary">LOC103736921</name>
</gene>
<dbReference type="Ensembl" id="ENSNGAT00000015870.1">
    <property type="protein sequence ID" value="ENSNGAP00000010342.1"/>
    <property type="gene ID" value="ENSNGAG00000012783.1"/>
</dbReference>
<dbReference type="InterPro" id="IPR008066">
    <property type="entry name" value="Cyt_P450_E_grp-I_CYP1"/>
</dbReference>
<dbReference type="GO" id="GO:0101021">
    <property type="term" value="F:estrogen 2-hydroxylase activity"/>
    <property type="evidence" value="ECO:0007669"/>
    <property type="project" value="Ensembl"/>
</dbReference>
<comment type="catalytic activity">
    <reaction evidence="19">
        <text>17beta-estradiol + reduced [NADPH--hemoprotein reductase] + O2 = 2-hydroxy-17beta-estradiol + oxidized [NADPH--hemoprotein reductase] + H2O + H(+)</text>
        <dbReference type="Rhea" id="RHEA:47212"/>
        <dbReference type="Rhea" id="RHEA-COMP:11964"/>
        <dbReference type="Rhea" id="RHEA-COMP:11965"/>
        <dbReference type="ChEBI" id="CHEBI:15377"/>
        <dbReference type="ChEBI" id="CHEBI:15378"/>
        <dbReference type="ChEBI" id="CHEBI:15379"/>
        <dbReference type="ChEBI" id="CHEBI:16469"/>
        <dbReference type="ChEBI" id="CHEBI:28744"/>
        <dbReference type="ChEBI" id="CHEBI:57618"/>
        <dbReference type="ChEBI" id="CHEBI:58210"/>
    </reaction>
    <physiologicalReaction direction="left-to-right" evidence="19">
        <dbReference type="Rhea" id="RHEA:47213"/>
    </physiologicalReaction>
</comment>
<comment type="catalytic activity">
    <reaction evidence="23">
        <text>estrone + reduced [NADPH--hemoprotein reductase] + O2 = 4-hydroxyestrone + oxidized [NADPH--hemoprotein reductase] + H2O + H(+)</text>
        <dbReference type="Rhea" id="RHEA:47292"/>
        <dbReference type="Rhea" id="RHEA-COMP:11964"/>
        <dbReference type="Rhea" id="RHEA-COMP:11965"/>
        <dbReference type="ChEBI" id="CHEBI:15377"/>
        <dbReference type="ChEBI" id="CHEBI:15378"/>
        <dbReference type="ChEBI" id="CHEBI:15379"/>
        <dbReference type="ChEBI" id="CHEBI:17263"/>
        <dbReference type="ChEBI" id="CHEBI:57618"/>
        <dbReference type="ChEBI" id="CHEBI:58210"/>
        <dbReference type="ChEBI" id="CHEBI:87602"/>
    </reaction>
    <physiologicalReaction direction="left-to-right" evidence="23">
        <dbReference type="Rhea" id="RHEA:47293"/>
    </physiologicalReaction>
</comment>
<keyword evidence="10 29" id="KW-0479">Metal-binding</keyword>
<dbReference type="PANTHER" id="PTHR24289">
    <property type="entry name" value="STEROID 17-ALPHA-HYDROXYLASE/17,20 LYASE"/>
    <property type="match status" value="1"/>
</dbReference>
<evidence type="ECO:0000313" key="33">
    <source>
        <dbReference type="Ensembl" id="ENSNGAP00000010342.1"/>
    </source>
</evidence>
<dbReference type="GO" id="GO:0020037">
    <property type="term" value="F:heme binding"/>
    <property type="evidence" value="ECO:0007669"/>
    <property type="project" value="UniProtKB-UniRule"/>
</dbReference>
<comment type="catalytic activity">
    <reaction evidence="2">
        <text>(15S)-hydroperoxy-(5Z,8Z,11Z,13E)-eicosatetraenoate = 15-oxo-(5Z,8Z,11Z,13E)-eicosatetraenoate + H2O</text>
        <dbReference type="Rhea" id="RHEA:48636"/>
        <dbReference type="ChEBI" id="CHEBI:15377"/>
        <dbReference type="ChEBI" id="CHEBI:57410"/>
        <dbReference type="ChEBI" id="CHEBI:57446"/>
    </reaction>
    <physiologicalReaction direction="left-to-right" evidence="2">
        <dbReference type="Rhea" id="RHEA:48637"/>
    </physiologicalReaction>
</comment>
<dbReference type="GO" id="GO:0009308">
    <property type="term" value="P:amine metabolic process"/>
    <property type="evidence" value="ECO:0007669"/>
    <property type="project" value="Ensembl"/>
</dbReference>
<evidence type="ECO:0000256" key="21">
    <source>
        <dbReference type="ARBA" id="ARBA00048199"/>
    </source>
</evidence>
<evidence type="ECO:0000256" key="5">
    <source>
        <dbReference type="ARBA" id="ARBA00001971"/>
    </source>
</evidence>